<name>A0A940IHG9_9BACT</name>
<reference evidence="1" key="1">
    <citation type="submission" date="2020-10" db="EMBL/GenBank/DDBJ databases">
        <authorList>
            <person name="Gilroy R."/>
        </authorList>
    </citation>
    <scope>NUCLEOTIDE SEQUENCE</scope>
    <source>
        <strain evidence="1">G3-8215</strain>
    </source>
</reference>
<gene>
    <name evidence="1" type="ORF">IAB75_01030</name>
</gene>
<evidence type="ECO:0000313" key="1">
    <source>
        <dbReference type="EMBL" id="MBO8482695.1"/>
    </source>
</evidence>
<accession>A0A940IHG9</accession>
<proteinExistence type="predicted"/>
<comment type="caution">
    <text evidence="1">The sequence shown here is derived from an EMBL/GenBank/DDBJ whole genome shotgun (WGS) entry which is preliminary data.</text>
</comment>
<dbReference type="Proteomes" id="UP000725002">
    <property type="component" value="Unassembled WGS sequence"/>
</dbReference>
<evidence type="ECO:0000313" key="2">
    <source>
        <dbReference type="Proteomes" id="UP000725002"/>
    </source>
</evidence>
<dbReference type="Gene3D" id="3.60.60.10">
    <property type="entry name" value="Penicillin V Acylase, Chain A"/>
    <property type="match status" value="1"/>
</dbReference>
<organism evidence="1 2">
    <name type="scientific">Candidatus Cryptobacteroides avicola</name>
    <dbReference type="NCBI Taxonomy" id="2840757"/>
    <lineage>
        <taxon>Bacteria</taxon>
        <taxon>Pseudomonadati</taxon>
        <taxon>Bacteroidota</taxon>
        <taxon>Bacteroidia</taxon>
        <taxon>Bacteroidales</taxon>
        <taxon>Candidatus Cryptobacteroides</taxon>
    </lineage>
</organism>
<evidence type="ECO:0008006" key="3">
    <source>
        <dbReference type="Google" id="ProtNLM"/>
    </source>
</evidence>
<dbReference type="AlphaFoldDB" id="A0A940IHG9"/>
<dbReference type="EMBL" id="JADILV010000007">
    <property type="protein sequence ID" value="MBO8482695.1"/>
    <property type="molecule type" value="Genomic_DNA"/>
</dbReference>
<sequence length="432" mass="47266">MKHIIYISVFAFAFLFWGSVRTMACTAAVISGKATPDGRPLLWKHRDTGMPDNALEHFKGERFSFTGLVNAGGNIAPGAAVSDREVWAGANTAGFAIINTASYNIKDDDIPPSMMDREGIVIHRALGICGTVSDFEHFLDTLSRPIGVEANFGVIDASGGAAMYEVNNGSYVKYDVNDSIVAPDGYIVFTNFSFSGRKEDVKGYERYLTASAVFGEAVSSGTVFTPDFIFGNLSRSFRNDFTGTDLGKDFDFLLSEGIFNGIVPDIDFIPRRSTSASVVVQGVESGEDPLHTVMWTVLGYPPCGTAVPVPVSVHDIVPDYMKFDPCSGHSLMCDIVLDIKYRYVFRFGTGSGKGYLDMSPLMAGGPDGPSILECCTESDRKIRETFLSLYNGYTGGRTTAEEFYSGYLDISPLFLEIYLDEFKYFAHLLKNH</sequence>
<protein>
    <recommendedName>
        <fullName evidence="3">Choloylglycine hydrolase/NAAA C-terminal domain-containing protein</fullName>
    </recommendedName>
</protein>
<reference evidence="1" key="2">
    <citation type="journal article" date="2021" name="PeerJ">
        <title>Extensive microbial diversity within the chicken gut microbiome revealed by metagenomics and culture.</title>
        <authorList>
            <person name="Gilroy R."/>
            <person name="Ravi A."/>
            <person name="Getino M."/>
            <person name="Pursley I."/>
            <person name="Horton D.L."/>
            <person name="Alikhan N.F."/>
            <person name="Baker D."/>
            <person name="Gharbi K."/>
            <person name="Hall N."/>
            <person name="Watson M."/>
            <person name="Adriaenssens E.M."/>
            <person name="Foster-Nyarko E."/>
            <person name="Jarju S."/>
            <person name="Secka A."/>
            <person name="Antonio M."/>
            <person name="Oren A."/>
            <person name="Chaudhuri R.R."/>
            <person name="La Ragione R."/>
            <person name="Hildebrand F."/>
            <person name="Pallen M.J."/>
        </authorList>
    </citation>
    <scope>NUCLEOTIDE SEQUENCE</scope>
    <source>
        <strain evidence="1">G3-8215</strain>
    </source>
</reference>